<name>H0HTJ3_9HYPH</name>
<dbReference type="OrthoDB" id="9788661at2"/>
<feature type="region of interest" description="Disordered" evidence="3">
    <location>
        <begin position="23"/>
        <end position="220"/>
    </location>
</feature>
<dbReference type="PANTHER" id="PTHR37423:SF2">
    <property type="entry name" value="MEMBRANE-BOUND LYTIC MUREIN TRANSGLYCOSYLASE C"/>
    <property type="match status" value="1"/>
</dbReference>
<dbReference type="Gene3D" id="1.10.530.10">
    <property type="match status" value="1"/>
</dbReference>
<evidence type="ECO:0000256" key="1">
    <source>
        <dbReference type="ARBA" id="ARBA00007734"/>
    </source>
</evidence>
<comment type="similarity">
    <text evidence="2">Belongs to the virb1 family.</text>
</comment>
<sequence length="374" mass="39575">MRKLTVLAAAFAAGLTSFAANSAPHPGHSLRGEGADSAPAAKAQDNSVAKDKKQQGKATARTETRPAGTRQPKKANTEPGTVKTPLFIVTNEAGENKPAAEKQPKGRHVAEKSTQKKRVVEKAESKKKRVAKKAEPKRTRVASKSESKAKQTAEKSTPKAKKAAEKSAPKLDEVVAVRPTPRPEQVAEKSAPKAKKVAERKTSKAKKVAEKSPAKPQDGGDRLVAVKESVALDLVETASIGSKGAKTMKGAGGRFAEIIAKYAASYGVPVSLAHAVIQVESNYRPDAKGSAGEIGLMQIKPATARMMGYEGSTQGLFHPETNIKYGMKYLAKAQKVGDGTTCGTILKYNAGHAAKRMNPVSSAYCVKVKRFLGV</sequence>
<feature type="chain" id="PRO_5003534125" evidence="4">
    <location>
        <begin position="20"/>
        <end position="374"/>
    </location>
</feature>
<gene>
    <name evidence="6" type="ORF">MAXJ12_17423</name>
</gene>
<feature type="compositionally biased region" description="Basic and acidic residues" evidence="3">
    <location>
        <begin position="185"/>
        <end position="220"/>
    </location>
</feature>
<dbReference type="AlphaFoldDB" id="H0HTJ3"/>
<evidence type="ECO:0000259" key="5">
    <source>
        <dbReference type="Pfam" id="PF01464"/>
    </source>
</evidence>
<dbReference type="SUPFAM" id="SSF53955">
    <property type="entry name" value="Lysozyme-like"/>
    <property type="match status" value="1"/>
</dbReference>
<keyword evidence="4" id="KW-0732">Signal</keyword>
<organism evidence="6 7">
    <name type="scientific">Mesorhizobium alhagi CCNWXJ12-2</name>
    <dbReference type="NCBI Taxonomy" id="1107882"/>
    <lineage>
        <taxon>Bacteria</taxon>
        <taxon>Pseudomonadati</taxon>
        <taxon>Pseudomonadota</taxon>
        <taxon>Alphaproteobacteria</taxon>
        <taxon>Hyphomicrobiales</taxon>
        <taxon>Phyllobacteriaceae</taxon>
        <taxon>Allomesorhizobium</taxon>
    </lineage>
</organism>
<dbReference type="Proteomes" id="UP000003250">
    <property type="component" value="Unassembled WGS sequence"/>
</dbReference>
<evidence type="ECO:0000313" key="7">
    <source>
        <dbReference type="Proteomes" id="UP000003250"/>
    </source>
</evidence>
<proteinExistence type="inferred from homology"/>
<dbReference type="Pfam" id="PF01464">
    <property type="entry name" value="SLT"/>
    <property type="match status" value="1"/>
</dbReference>
<dbReference type="PANTHER" id="PTHR37423">
    <property type="entry name" value="SOLUBLE LYTIC MUREIN TRANSGLYCOSYLASE-RELATED"/>
    <property type="match status" value="1"/>
</dbReference>
<feature type="signal peptide" evidence="4">
    <location>
        <begin position="1"/>
        <end position="19"/>
    </location>
</feature>
<evidence type="ECO:0000313" key="6">
    <source>
        <dbReference type="EMBL" id="EHK55971.1"/>
    </source>
</evidence>
<dbReference type="RefSeq" id="WP_008837103.1">
    <property type="nucleotide sequence ID" value="NZ_AHAM01000140.1"/>
</dbReference>
<feature type="domain" description="Transglycosylase SLT" evidence="5">
    <location>
        <begin position="258"/>
        <end position="356"/>
    </location>
</feature>
<protein>
    <submittedName>
        <fullName evidence="6">Transglycosylase</fullName>
    </submittedName>
</protein>
<evidence type="ECO:0000256" key="3">
    <source>
        <dbReference type="SAM" id="MobiDB-lite"/>
    </source>
</evidence>
<feature type="compositionally biased region" description="Basic and acidic residues" evidence="3">
    <location>
        <begin position="48"/>
        <end position="64"/>
    </location>
</feature>
<dbReference type="InterPro" id="IPR023346">
    <property type="entry name" value="Lysozyme-like_dom_sf"/>
</dbReference>
<keyword evidence="7" id="KW-1185">Reference proteome</keyword>
<comment type="similarity">
    <text evidence="1">Belongs to the transglycosylase Slt family.</text>
</comment>
<dbReference type="InterPro" id="IPR008258">
    <property type="entry name" value="Transglycosylase_SLT_dom_1"/>
</dbReference>
<accession>H0HTJ3</accession>
<feature type="compositionally biased region" description="Basic and acidic residues" evidence="3">
    <location>
        <begin position="94"/>
        <end position="124"/>
    </location>
</feature>
<evidence type="ECO:0000256" key="2">
    <source>
        <dbReference type="ARBA" id="ARBA00009387"/>
    </source>
</evidence>
<dbReference type="PATRIC" id="fig|1107882.3.peg.3401"/>
<dbReference type="EMBL" id="AHAM01000140">
    <property type="protein sequence ID" value="EHK55971.1"/>
    <property type="molecule type" value="Genomic_DNA"/>
</dbReference>
<evidence type="ECO:0000256" key="4">
    <source>
        <dbReference type="SAM" id="SignalP"/>
    </source>
</evidence>
<reference evidence="6 7" key="1">
    <citation type="journal article" date="2012" name="J. Bacteriol.">
        <title>Draft Genome Sequence of Mesorhizobium alhagi CCNWXJ12-2T, a Novel Salt-Resistant Species Isolated from the Desert of Northwestern China.</title>
        <authorList>
            <person name="Zhou M."/>
            <person name="Chen W."/>
            <person name="Chen H."/>
            <person name="Wei G."/>
        </authorList>
    </citation>
    <scope>NUCLEOTIDE SEQUENCE [LARGE SCALE GENOMIC DNA]</scope>
    <source>
        <strain evidence="6 7">CCNWXJ12-2</strain>
    </source>
</reference>
<feature type="compositionally biased region" description="Basic and acidic residues" evidence="3">
    <location>
        <begin position="132"/>
        <end position="175"/>
    </location>
</feature>